<feature type="transmembrane region" description="Helical" evidence="2">
    <location>
        <begin position="275"/>
        <end position="292"/>
    </location>
</feature>
<keyword evidence="2" id="KW-0472">Membrane</keyword>
<dbReference type="RefSeq" id="WP_005669820.1">
    <property type="nucleotide sequence ID" value="NZ_JH992925.1"/>
</dbReference>
<feature type="transmembrane region" description="Helical" evidence="2">
    <location>
        <begin position="391"/>
        <end position="411"/>
    </location>
</feature>
<evidence type="ECO:0008006" key="5">
    <source>
        <dbReference type="Google" id="ProtNLM"/>
    </source>
</evidence>
<dbReference type="eggNOG" id="ENOG5034352">
    <property type="taxonomic scope" value="Bacteria"/>
</dbReference>
<feature type="transmembrane region" description="Helical" evidence="2">
    <location>
        <begin position="86"/>
        <end position="104"/>
    </location>
</feature>
<feature type="transmembrane region" description="Helical" evidence="2">
    <location>
        <begin position="54"/>
        <end position="74"/>
    </location>
</feature>
<sequence>MNPSSTPHLAPPLAPPSAPPSALHAGGAADTWQQALLRDPARQRGAARARREQWLMIACFFMLFPGFFFYHTLLGTGTTGAFLGGYFAPVALAFAGPMCLVYLARMRREAQRLTLVDVHYGVFFAYFVGVVVVNAAAGANRAIVAYHMLAILFMVLVYLQFCFIDFDSRRFRVVGLLSLAGMSTIVFSYSVDGVFYLGALGIAKDANSLATYQGFSRSYLFTYLAVVTFTRNLPLRLVLHAVGAATLFVNTARSEFVALLFAIPLIEFYYSRHKLYFVLAGVCIAAAIGLYLDQILASLPSNRILELFDLSHSTSANKRQQLTVHAVQSIAAHPILGDYGSYKPGHYSHNVLSAWVDLGLFGMLYVAALAIVPITPMFFHEYFAARRRPLFLLAFAFACVTVLLLLSSHYFTDMLLSATLGACSRYAYERKHAAHRPPDLGAPALRHQDLLQAMPNAGQPRS</sequence>
<feature type="transmembrane region" description="Helical" evidence="2">
    <location>
        <begin position="237"/>
        <end position="263"/>
    </location>
</feature>
<feature type="transmembrane region" description="Helical" evidence="2">
    <location>
        <begin position="171"/>
        <end position="191"/>
    </location>
</feature>
<dbReference type="PATRIC" id="fig|883126.3.peg.4280"/>
<evidence type="ECO:0000313" key="4">
    <source>
        <dbReference type="Proteomes" id="UP000009874"/>
    </source>
</evidence>
<gene>
    <name evidence="3" type="ORF">HMPREF9710_04244</name>
</gene>
<keyword evidence="4" id="KW-1185">Reference proteome</keyword>
<feature type="transmembrane region" description="Helical" evidence="2">
    <location>
        <begin position="143"/>
        <end position="164"/>
    </location>
</feature>
<proteinExistence type="predicted"/>
<accession>K9D8A0</accession>
<comment type="caution">
    <text evidence="3">The sequence shown here is derived from an EMBL/GenBank/DDBJ whole genome shotgun (WGS) entry which is preliminary data.</text>
</comment>
<feature type="transmembrane region" description="Helical" evidence="2">
    <location>
        <begin position="358"/>
        <end position="379"/>
    </location>
</feature>
<reference evidence="3 4" key="1">
    <citation type="submission" date="2012-09" db="EMBL/GenBank/DDBJ databases">
        <title>The Genome Sequence of Massilia timonae CCUG 45783.</title>
        <authorList>
            <consortium name="The Broad Institute Genome Sequencing Platform"/>
            <person name="Earl A."/>
            <person name="Ward D."/>
            <person name="Feldgarden M."/>
            <person name="Gevers D."/>
            <person name="Huys G."/>
            <person name="Walker B."/>
            <person name="Young S.K."/>
            <person name="Zeng Q."/>
            <person name="Gargeya S."/>
            <person name="Fitzgerald M."/>
            <person name="Haas B."/>
            <person name="Abouelleil A."/>
            <person name="Alvarado L."/>
            <person name="Arachchi H.M."/>
            <person name="Berlin A.M."/>
            <person name="Chapman S.B."/>
            <person name="Goldberg J."/>
            <person name="Griggs A."/>
            <person name="Gujja S."/>
            <person name="Hansen M."/>
            <person name="Howarth C."/>
            <person name="Imamovic A."/>
            <person name="Larimer J."/>
            <person name="McCowen C."/>
            <person name="Montmayeur A."/>
            <person name="Murphy C."/>
            <person name="Neiman D."/>
            <person name="Pearson M."/>
            <person name="Priest M."/>
            <person name="Roberts A."/>
            <person name="Saif S."/>
            <person name="Shea T."/>
            <person name="Sisk P."/>
            <person name="Sykes S."/>
            <person name="Wortman J."/>
            <person name="Nusbaum C."/>
            <person name="Birren B."/>
        </authorList>
    </citation>
    <scope>NUCLEOTIDE SEQUENCE [LARGE SCALE GENOMIC DNA]</scope>
    <source>
        <strain evidence="3 4">CCUG 45783</strain>
    </source>
</reference>
<feature type="region of interest" description="Disordered" evidence="1">
    <location>
        <begin position="1"/>
        <end position="25"/>
    </location>
</feature>
<keyword evidence="2" id="KW-1133">Transmembrane helix</keyword>
<evidence type="ECO:0000256" key="1">
    <source>
        <dbReference type="SAM" id="MobiDB-lite"/>
    </source>
</evidence>
<protein>
    <recommendedName>
        <fullName evidence="5">O-antigen polymerase</fullName>
    </recommendedName>
</protein>
<dbReference type="HOGENOM" id="CLU_047390_0_0_4"/>
<feature type="transmembrane region" description="Helical" evidence="2">
    <location>
        <begin position="116"/>
        <end position="137"/>
    </location>
</feature>
<evidence type="ECO:0000313" key="3">
    <source>
        <dbReference type="EMBL" id="EKU80458.1"/>
    </source>
</evidence>
<dbReference type="OrthoDB" id="7033387at2"/>
<dbReference type="AlphaFoldDB" id="K9D8A0"/>
<evidence type="ECO:0000256" key="2">
    <source>
        <dbReference type="SAM" id="Phobius"/>
    </source>
</evidence>
<feature type="compositionally biased region" description="Pro residues" evidence="1">
    <location>
        <begin position="9"/>
        <end position="19"/>
    </location>
</feature>
<keyword evidence="2" id="KW-0812">Transmembrane</keyword>
<dbReference type="EMBL" id="AGZI01000051">
    <property type="protein sequence ID" value="EKU80458.1"/>
    <property type="molecule type" value="Genomic_DNA"/>
</dbReference>
<organism evidence="3 4">
    <name type="scientific">Massilia timonae CCUG 45783</name>
    <dbReference type="NCBI Taxonomy" id="883126"/>
    <lineage>
        <taxon>Bacteria</taxon>
        <taxon>Pseudomonadati</taxon>
        <taxon>Pseudomonadota</taxon>
        <taxon>Betaproteobacteria</taxon>
        <taxon>Burkholderiales</taxon>
        <taxon>Oxalobacteraceae</taxon>
        <taxon>Telluria group</taxon>
        <taxon>Massilia</taxon>
    </lineage>
</organism>
<dbReference type="Proteomes" id="UP000009874">
    <property type="component" value="Unassembled WGS sequence"/>
</dbReference>
<name>K9D8A0_9BURK</name>